<feature type="compositionally biased region" description="Low complexity" evidence="3">
    <location>
        <begin position="344"/>
        <end position="355"/>
    </location>
</feature>
<feature type="repeat" description="WD" evidence="2">
    <location>
        <begin position="1585"/>
        <end position="1627"/>
    </location>
</feature>
<evidence type="ECO:0000256" key="3">
    <source>
        <dbReference type="SAM" id="MobiDB-lite"/>
    </source>
</evidence>
<feature type="compositionally biased region" description="Gly residues" evidence="3">
    <location>
        <begin position="646"/>
        <end position="658"/>
    </location>
</feature>
<dbReference type="Pfam" id="PF24883">
    <property type="entry name" value="NPHP3_N"/>
    <property type="match status" value="1"/>
</dbReference>
<feature type="compositionally biased region" description="Low complexity" evidence="3">
    <location>
        <begin position="1510"/>
        <end position="1519"/>
    </location>
</feature>
<dbReference type="InterPro" id="IPR015943">
    <property type="entry name" value="WD40/YVTN_repeat-like_dom_sf"/>
</dbReference>
<proteinExistence type="predicted"/>
<dbReference type="SMART" id="SM00320">
    <property type="entry name" value="WD40"/>
    <property type="match status" value="3"/>
</dbReference>
<evidence type="ECO:0000256" key="1">
    <source>
        <dbReference type="ARBA" id="ARBA00022737"/>
    </source>
</evidence>
<dbReference type="SUPFAM" id="SSF50998">
    <property type="entry name" value="Quinoprotein alcohol dehydrogenase-like"/>
    <property type="match status" value="1"/>
</dbReference>
<dbReference type="PANTHER" id="PTHR19871:SF14">
    <property type="entry name" value="DUF4062 DOMAIN-CONTAINING PROTEIN"/>
    <property type="match status" value="1"/>
</dbReference>
<feature type="region of interest" description="Disordered" evidence="3">
    <location>
        <begin position="1253"/>
        <end position="1291"/>
    </location>
</feature>
<dbReference type="Gene3D" id="3.40.50.300">
    <property type="entry name" value="P-loop containing nucleotide triphosphate hydrolases"/>
    <property type="match status" value="1"/>
</dbReference>
<evidence type="ECO:0000259" key="4">
    <source>
        <dbReference type="Pfam" id="PF24883"/>
    </source>
</evidence>
<dbReference type="Gene3D" id="2.130.10.10">
    <property type="entry name" value="YVTN repeat-like/Quinoprotein amine dehydrogenase"/>
    <property type="match status" value="2"/>
</dbReference>
<dbReference type="InterPro" id="IPR011047">
    <property type="entry name" value="Quinoprotein_ADH-like_sf"/>
</dbReference>
<dbReference type="EMBL" id="GGYP01003325">
    <property type="protein sequence ID" value="MDE48096.1"/>
    <property type="molecule type" value="Transcribed_RNA"/>
</dbReference>
<feature type="compositionally biased region" description="Polar residues" evidence="3">
    <location>
        <begin position="71"/>
        <end position="80"/>
    </location>
</feature>
<evidence type="ECO:0000313" key="5">
    <source>
        <dbReference type="EMBL" id="MDE48096.1"/>
    </source>
</evidence>
<keyword evidence="2" id="KW-0853">WD repeat</keyword>
<feature type="compositionally biased region" description="Basic and acidic residues" evidence="3">
    <location>
        <begin position="107"/>
        <end position="116"/>
    </location>
</feature>
<gene>
    <name evidence="5" type="primary">FBXW7_0</name>
    <name evidence="5" type="ORF">g.10268</name>
</gene>
<dbReference type="PROSITE" id="PS50082">
    <property type="entry name" value="WD_REPEATS_2"/>
    <property type="match status" value="1"/>
</dbReference>
<feature type="region of interest" description="Disordered" evidence="3">
    <location>
        <begin position="1490"/>
        <end position="1519"/>
    </location>
</feature>
<protein>
    <submittedName>
        <fullName evidence="5">F-box/WD repeat-containing protein 7</fullName>
    </submittedName>
</protein>
<feature type="region of interest" description="Disordered" evidence="3">
    <location>
        <begin position="643"/>
        <end position="663"/>
    </location>
</feature>
<keyword evidence="1" id="KW-0677">Repeat</keyword>
<evidence type="ECO:0000256" key="2">
    <source>
        <dbReference type="PROSITE-ProRule" id="PRU00221"/>
    </source>
</evidence>
<feature type="domain" description="Nephrocystin 3-like N-terminal" evidence="4">
    <location>
        <begin position="664"/>
        <end position="802"/>
    </location>
</feature>
<dbReference type="InterPro" id="IPR027417">
    <property type="entry name" value="P-loop_NTPase"/>
</dbReference>
<name>A0A6G1SC42_9ACAR</name>
<dbReference type="InterPro" id="IPR052752">
    <property type="entry name" value="NACHT-WD_repeat"/>
</dbReference>
<reference evidence="5" key="1">
    <citation type="submission" date="2018-10" db="EMBL/GenBank/DDBJ databases">
        <title>Transcriptome assembly of Aceria tosichella (Wheat curl mite) Type 2.</title>
        <authorList>
            <person name="Scully E.D."/>
            <person name="Geib S.M."/>
            <person name="Palmer N.A."/>
            <person name="Gupta A.K."/>
            <person name="Sarath G."/>
            <person name="Tatineni S."/>
        </authorList>
    </citation>
    <scope>NUCLEOTIDE SEQUENCE</scope>
    <source>
        <strain evidence="5">LincolnNE</strain>
    </source>
</reference>
<accession>A0A6G1SC42</accession>
<feature type="compositionally biased region" description="Gly residues" evidence="3">
    <location>
        <begin position="1496"/>
        <end position="1509"/>
    </location>
</feature>
<dbReference type="InterPro" id="IPR056884">
    <property type="entry name" value="NPHP3-like_N"/>
</dbReference>
<feature type="compositionally biased region" description="Low complexity" evidence="3">
    <location>
        <begin position="1253"/>
        <end position="1267"/>
    </location>
</feature>
<sequence length="1696" mass="189433">MGAGCSSPLRRLGGKRAKQTTRDSASTVLGDTDNPEQMSIAAKLQLKQPKREQQHQQQHQASETKDRHTFNIENEITIQSEVGEDHPSSASYYTDGKNQPDLGGPKSDGHHLDKQARPNGNATAARIMGFGASIPYDRHLLVSPALSPAPSICQSPSPPASSFIGCPIPLNLNDLEEAFTTLTFGPASNHQFKNKIRPEQQQQQGSEFAGSGSRSEFCNYYSRQLVQSREDLIAQVSVVFIATDYLTDCTDNIKSSSASSGVEAVASQLESSLRAACDEQSFNLKFLNLSHDHLMKCLYVNNVQDAAMRTLEEEYRENSQRIVVIILSNGVVCFNNGSSGSGGEQQPTVLTTTTQQGGGDGAAAMSKPVFSDKRLLPTKIDAQLMNKLLDMDETILSSRVKELLKLWYNQVANIFYLRPIYSVNKKILSKIREEREQAWHSWLVDSDTMLKALILLCDSSEHQQQEFQSQILFKSLFSSYIDFITNEPQLQKRTMLIRNYSTISSQQQQQQLTSMATTANAVAGEKLGLNDLARHLADPCKLTLKRNQIDDEFSKTITDWVVENFGKYVESFLECRISSGKYTPPFIERNLFIELTRQRHYLDHFLDNISDNFLSKCHNFYTSQLEAIFSNFNEGFNLEESSTGGEACGSGGGVGGGDLSESKQSLASQPSANHLIFISGPKGCGKTTLFAQIVRLAAQELLYKVQIIYRFCGFTIDSVNSNRVLRSICEQFCQSQGENTTAACYIYSSRQREIMEALNKIIRSRNVLILLDGIEAFTDQTETCLEWLCELEASPRIKIVMTLETDSDLYKKVLNTYTDATHITLDNPTNSEWAQMLASTARQHRFNIATNFYDELKNLDNKSESTTTTTTTTITYKDASDVLYMRRMMVLNNEHVFAELTTKMAQISSLENLKNVHRVIWNQLQYILPPYLLCCLLVALDTSRNGLSELEIIEIMELIGRKHPEAKQGIKFSDSLLSYLKVQLRPWLRVMICDRVIKLAIHKDFASRLIGYYVPSLFPKIIGDVRETLIEYYSRPLPASITGGSDGQTKRGSKSGGLVSFSSVIGDSGDHHGSSPQTRPHDKVSRTESIWLGTQASEMMNLLIQTNPSKAKSSFMSKHNFYQQFIHRSIPEEFIEDHDRLRAAITGQRKMSQNEELQHLVNFIRQSIFPLRYDGSQIYSQIYCRSYETYKSGRSSKSKKFNDILAVASCPPIWSLLPVSDTSIDSFIKTRIGPSPPNTTTTGAGSIVAGTTQTQSSAQLDSQQQQQKTPAVLPSNQLRQPTGPPVSAYQQSSKQRIFTIKDNHRHVIAIYPDKNRLAVWDIFEEKAVRIINDIDHPRDLRMIDQKRAVVLCNRELRVYDLDSGCLLSKLKGVMNQKMPYFEIFGQDYVIALARNRMYVNMLNINTGELETTFKVGEDRFLNSLLVSAEGGICVCGDETQKPFPLLVWNLNERRLMYDLRLDRHEFITRMSAISDDGHFVVSVCRQLGDSNEQQSSGGGASGGAVGVGGSTPSQGGTSPKATAPNFIVIYDLNSGTLFKKWKPGLDTCAVAITLSANRSGKLVNALVDSSILVWDLTTGSKRHTLVGHSAPVDVIKVQSNRLFSMDSTCRDQSLRIWDIDEGYCLVVFSPDAPISSCQMSAGGDALVCSFAAETRLSTLVMCKNDTVNDVLKRNKRRKSSKSSYVFDEPPSRKSST</sequence>
<dbReference type="PANTHER" id="PTHR19871">
    <property type="entry name" value="BETA TRANSDUCIN-RELATED PROTEIN"/>
    <property type="match status" value="1"/>
</dbReference>
<dbReference type="InterPro" id="IPR001680">
    <property type="entry name" value="WD40_rpt"/>
</dbReference>
<feature type="region of interest" description="Disordered" evidence="3">
    <location>
        <begin position="1677"/>
        <end position="1696"/>
    </location>
</feature>
<organism evidence="5">
    <name type="scientific">Aceria tosichella</name>
    <name type="common">wheat curl mite</name>
    <dbReference type="NCBI Taxonomy" id="561515"/>
    <lineage>
        <taxon>Eukaryota</taxon>
        <taxon>Metazoa</taxon>
        <taxon>Ecdysozoa</taxon>
        <taxon>Arthropoda</taxon>
        <taxon>Chelicerata</taxon>
        <taxon>Arachnida</taxon>
        <taxon>Acari</taxon>
        <taxon>Acariformes</taxon>
        <taxon>Trombidiformes</taxon>
        <taxon>Prostigmata</taxon>
        <taxon>Eupodina</taxon>
        <taxon>Eriophyoidea</taxon>
        <taxon>Eriophyidae</taxon>
        <taxon>Eriophyinae</taxon>
        <taxon>Aceriini</taxon>
        <taxon>Aceria</taxon>
    </lineage>
</organism>
<dbReference type="SUPFAM" id="SSF52540">
    <property type="entry name" value="P-loop containing nucleoside triphosphate hydrolases"/>
    <property type="match status" value="1"/>
</dbReference>
<feature type="region of interest" description="Disordered" evidence="3">
    <location>
        <begin position="1"/>
        <end position="117"/>
    </location>
</feature>
<feature type="region of interest" description="Disordered" evidence="3">
    <location>
        <begin position="338"/>
        <end position="363"/>
    </location>
</feature>